<evidence type="ECO:0000313" key="2">
    <source>
        <dbReference type="Proteomes" id="UP000285288"/>
    </source>
</evidence>
<evidence type="ECO:0008006" key="3">
    <source>
        <dbReference type="Google" id="ProtNLM"/>
    </source>
</evidence>
<dbReference type="RefSeq" id="WP_118011174.1">
    <property type="nucleotide sequence ID" value="NZ_QSGD01000014.1"/>
</dbReference>
<reference evidence="1 2" key="1">
    <citation type="submission" date="2018-08" db="EMBL/GenBank/DDBJ databases">
        <title>A genome reference for cultivated species of the human gut microbiota.</title>
        <authorList>
            <person name="Zou Y."/>
            <person name="Xue W."/>
            <person name="Luo G."/>
        </authorList>
    </citation>
    <scope>NUCLEOTIDE SEQUENCE [LARGE SCALE GENOMIC DNA]</scope>
    <source>
        <strain evidence="1 2">AM42-13AC</strain>
    </source>
</reference>
<name>A0A413UDL6_9FIRM</name>
<accession>A0A413UDL6</accession>
<dbReference type="Gene3D" id="3.90.79.10">
    <property type="entry name" value="Nucleoside Triphosphate Pyrophosphohydrolase"/>
    <property type="match status" value="1"/>
</dbReference>
<protein>
    <recommendedName>
        <fullName evidence="3">Nudix hydrolase domain-containing protein</fullName>
    </recommendedName>
</protein>
<dbReference type="AlphaFoldDB" id="A0A413UDL6"/>
<dbReference type="Proteomes" id="UP000285288">
    <property type="component" value="Unassembled WGS sequence"/>
</dbReference>
<dbReference type="EMBL" id="QSGD01000014">
    <property type="protein sequence ID" value="RHB07228.1"/>
    <property type="molecule type" value="Genomic_DNA"/>
</dbReference>
<gene>
    <name evidence="1" type="ORF">DW907_05170</name>
</gene>
<proteinExistence type="predicted"/>
<comment type="caution">
    <text evidence="1">The sequence shown here is derived from an EMBL/GenBank/DDBJ whole genome shotgun (WGS) entry which is preliminary data.</text>
</comment>
<evidence type="ECO:0000313" key="1">
    <source>
        <dbReference type="EMBL" id="RHB07228.1"/>
    </source>
</evidence>
<organism evidence="1 2">
    <name type="scientific">Holdemanella biformis</name>
    <dbReference type="NCBI Taxonomy" id="1735"/>
    <lineage>
        <taxon>Bacteria</taxon>
        <taxon>Bacillati</taxon>
        <taxon>Bacillota</taxon>
        <taxon>Erysipelotrichia</taxon>
        <taxon>Erysipelotrichales</taxon>
        <taxon>Erysipelotrichaceae</taxon>
        <taxon>Holdemanella</taxon>
    </lineage>
</organism>
<sequence>MVSFQEKNGEGLQKLQNYSEALEKINNKNTKEGSRVVELFFSFDIVNSSLYKDTNLLNWQGVLTILLSDLQKRVTREIPKSNLWRVLGDEIIFCITIKKIDEIYSTIDSIFKILIQENGSLKNESFFDIIDHFSDNEKIWMKKSNILGIQSAAWIAIVCDGKKADFSPYDNYLKKYKISENHQINDFIGKDIDAGFRIKKETQERRLVVSVELAKLLSDRTDYLSRLHIITYKSLKGVWKNRLYPIIWYHNNIRTNLLFDESFYYDETENNQLSKDYFINRENNQGNIASYMFLDVSKALSKIIKDQNLDDKIKKIQEIISETDTDTDTRVLEEEFDDRLLEFHCAAVCCDIEKRKVLIVKRNKRKIYPGLWEFGCAKASIDKNLCDSIKEDYKFDFGLDIDVICDNREDREPKPIALYQVNKVDKLQKGVIVMAKIISNIDSVEKTIKERGKHDEFKWISQEDVSSFDELAINDFKDTLEKVFSLWDIVFKEK</sequence>